<organism evidence="2 3">
    <name type="scientific">Rhizophagus irregularis</name>
    <dbReference type="NCBI Taxonomy" id="588596"/>
    <lineage>
        <taxon>Eukaryota</taxon>
        <taxon>Fungi</taxon>
        <taxon>Fungi incertae sedis</taxon>
        <taxon>Mucoromycota</taxon>
        <taxon>Glomeromycotina</taxon>
        <taxon>Glomeromycetes</taxon>
        <taxon>Glomerales</taxon>
        <taxon>Glomeraceae</taxon>
        <taxon>Rhizophagus</taxon>
    </lineage>
</organism>
<proteinExistence type="predicted"/>
<keyword evidence="3" id="KW-1185">Reference proteome</keyword>
<evidence type="ECO:0000256" key="1">
    <source>
        <dbReference type="SAM" id="Phobius"/>
    </source>
</evidence>
<comment type="caution">
    <text evidence="2">The sequence shown here is derived from an EMBL/GenBank/DDBJ whole genome shotgun (WGS) entry which is preliminary data.</text>
</comment>
<feature type="transmembrane region" description="Helical" evidence="1">
    <location>
        <begin position="12"/>
        <end position="36"/>
    </location>
</feature>
<dbReference type="Proteomes" id="UP000234323">
    <property type="component" value="Unassembled WGS sequence"/>
</dbReference>
<accession>A0A2I1FSA2</accession>
<dbReference type="EMBL" id="LLXI01000001">
    <property type="protein sequence ID" value="PKY37260.1"/>
    <property type="molecule type" value="Genomic_DNA"/>
</dbReference>
<gene>
    <name evidence="2" type="ORF">RhiirA4_79</name>
</gene>
<name>A0A2I1FSA2_9GLOM</name>
<keyword evidence="1" id="KW-0812">Transmembrane</keyword>
<evidence type="ECO:0000313" key="3">
    <source>
        <dbReference type="Proteomes" id="UP000234323"/>
    </source>
</evidence>
<keyword evidence="1" id="KW-0472">Membrane</keyword>
<evidence type="ECO:0000313" key="2">
    <source>
        <dbReference type="EMBL" id="PKY37260.1"/>
    </source>
</evidence>
<protein>
    <submittedName>
        <fullName evidence="2">Uncharacterized protein</fullName>
    </submittedName>
</protein>
<sequence>MIMFVVLNFRHVILKFAPTKISTCAALLLILIYCLLKMYNFKKKNKSILSCKSIL</sequence>
<dbReference type="AlphaFoldDB" id="A0A2I1FSA2"/>
<reference evidence="2 3" key="1">
    <citation type="submission" date="2015-10" db="EMBL/GenBank/DDBJ databases">
        <title>Genome analyses suggest a sexual origin of heterokaryosis in a supposedly ancient asexual fungus.</title>
        <authorList>
            <person name="Ropars J."/>
            <person name="Sedzielewska K."/>
            <person name="Noel J."/>
            <person name="Charron P."/>
            <person name="Farinelli L."/>
            <person name="Marton T."/>
            <person name="Kruger M."/>
            <person name="Pelin A."/>
            <person name="Brachmann A."/>
            <person name="Corradi N."/>
        </authorList>
    </citation>
    <scope>NUCLEOTIDE SEQUENCE [LARGE SCALE GENOMIC DNA]</scope>
    <source>
        <strain evidence="2 3">A4</strain>
    </source>
</reference>
<keyword evidence="1" id="KW-1133">Transmembrane helix</keyword>